<dbReference type="EMBL" id="CP048286">
    <property type="protein sequence ID" value="QHW34006.1"/>
    <property type="molecule type" value="Genomic_DNA"/>
</dbReference>
<dbReference type="PANTHER" id="PTHR44154">
    <property type="entry name" value="QUINONE OXIDOREDUCTASE"/>
    <property type="match status" value="1"/>
</dbReference>
<keyword evidence="5" id="KW-0694">RNA-binding</keyword>
<feature type="domain" description="Enoyl reductase (ER)" evidence="7">
    <location>
        <begin position="10"/>
        <end position="325"/>
    </location>
</feature>
<dbReference type="PROSITE" id="PS01162">
    <property type="entry name" value="QOR_ZETA_CRYSTAL"/>
    <property type="match status" value="1"/>
</dbReference>
<dbReference type="SUPFAM" id="SSF51735">
    <property type="entry name" value="NAD(P)-binding Rossmann-fold domains"/>
    <property type="match status" value="1"/>
</dbReference>
<dbReference type="InterPro" id="IPR013149">
    <property type="entry name" value="ADH-like_C"/>
</dbReference>
<dbReference type="KEGG" id="prz:GZH47_26585"/>
<dbReference type="Pfam" id="PF00107">
    <property type="entry name" value="ADH_zinc_N"/>
    <property type="match status" value="1"/>
</dbReference>
<dbReference type="InterPro" id="IPR002364">
    <property type="entry name" value="Quin_OxRdtase/zeta-crystal_CS"/>
</dbReference>
<evidence type="ECO:0000256" key="6">
    <source>
        <dbReference type="ARBA" id="ARBA00022990"/>
    </source>
</evidence>
<evidence type="ECO:0000256" key="1">
    <source>
        <dbReference type="ARBA" id="ARBA00004496"/>
    </source>
</evidence>
<comment type="subunit">
    <text evidence="2">Homotetramer.</text>
</comment>
<dbReference type="GO" id="GO:0005737">
    <property type="term" value="C:cytoplasm"/>
    <property type="evidence" value="ECO:0007669"/>
    <property type="project" value="UniProtKB-SubCell"/>
</dbReference>
<evidence type="ECO:0000256" key="2">
    <source>
        <dbReference type="ARBA" id="ARBA00011881"/>
    </source>
</evidence>
<name>A0A6C0P6N6_9BACL</name>
<evidence type="ECO:0000256" key="5">
    <source>
        <dbReference type="ARBA" id="ARBA00022884"/>
    </source>
</evidence>
<dbReference type="PANTHER" id="PTHR44154:SF1">
    <property type="entry name" value="QUINONE OXIDOREDUCTASE"/>
    <property type="match status" value="1"/>
</dbReference>
<dbReference type="InterPro" id="IPR011032">
    <property type="entry name" value="GroES-like_sf"/>
</dbReference>
<dbReference type="InterPro" id="IPR051603">
    <property type="entry name" value="Zinc-ADH_QOR/CCCR"/>
</dbReference>
<dbReference type="SUPFAM" id="SSF50129">
    <property type="entry name" value="GroES-like"/>
    <property type="match status" value="1"/>
</dbReference>
<keyword evidence="3" id="KW-0963">Cytoplasm</keyword>
<evidence type="ECO:0000313" key="9">
    <source>
        <dbReference type="Proteomes" id="UP000479114"/>
    </source>
</evidence>
<comment type="subcellular location">
    <subcellularLocation>
        <location evidence="1">Cytoplasm</location>
    </subcellularLocation>
</comment>
<dbReference type="Pfam" id="PF08240">
    <property type="entry name" value="ADH_N"/>
    <property type="match status" value="1"/>
</dbReference>
<evidence type="ECO:0000259" key="7">
    <source>
        <dbReference type="SMART" id="SM00829"/>
    </source>
</evidence>
<accession>A0A6C0P6N6</accession>
<dbReference type="AlphaFoldDB" id="A0A6C0P6N6"/>
<dbReference type="GO" id="GO:0003723">
    <property type="term" value="F:RNA binding"/>
    <property type="evidence" value="ECO:0007669"/>
    <property type="project" value="UniProtKB-KW"/>
</dbReference>
<proteinExistence type="predicted"/>
<dbReference type="GO" id="GO:0016491">
    <property type="term" value="F:oxidoreductase activity"/>
    <property type="evidence" value="ECO:0007669"/>
    <property type="project" value="InterPro"/>
</dbReference>
<protein>
    <submittedName>
        <fullName evidence="8">Zinc-binding dehydrogenase</fullName>
    </submittedName>
</protein>
<dbReference type="SMART" id="SM00829">
    <property type="entry name" value="PKS_ER"/>
    <property type="match status" value="1"/>
</dbReference>
<evidence type="ECO:0000256" key="3">
    <source>
        <dbReference type="ARBA" id="ARBA00022490"/>
    </source>
</evidence>
<dbReference type="Gene3D" id="3.90.180.10">
    <property type="entry name" value="Medium-chain alcohol dehydrogenases, catalytic domain"/>
    <property type="match status" value="1"/>
</dbReference>
<keyword evidence="9" id="KW-1185">Reference proteome</keyword>
<keyword evidence="6" id="KW-0007">Acetylation</keyword>
<keyword evidence="4" id="KW-0521">NADP</keyword>
<dbReference type="InterPro" id="IPR020843">
    <property type="entry name" value="ER"/>
</dbReference>
<organism evidence="8 9">
    <name type="scientific">Paenibacillus rhizovicinus</name>
    <dbReference type="NCBI Taxonomy" id="2704463"/>
    <lineage>
        <taxon>Bacteria</taxon>
        <taxon>Bacillati</taxon>
        <taxon>Bacillota</taxon>
        <taxon>Bacilli</taxon>
        <taxon>Bacillales</taxon>
        <taxon>Paenibacillaceae</taxon>
        <taxon>Paenibacillus</taxon>
    </lineage>
</organism>
<dbReference type="RefSeq" id="WP_162644003.1">
    <property type="nucleotide sequence ID" value="NZ_CP048286.1"/>
</dbReference>
<sequence>MKAIVLHAPGEPHTFDLQELPIPEPGAGEIRVRIMAASLNPADYKMTKNGNPAWSYPFVPGLDGAGVVDKVGVGVTAWAIGDRVAYHGNFTKPGSFAEYAIAQAAAAARIPEGLSFEAAAAFPCAGLTAYQALNRKMNVQAGHSILIHAGAGGVGGYAVQLAKACGLSPILATASAANFDYVKSLGADAVIDYNAENVRERVLELTDGLGADYILNTVNRQTAQADLSMLSFGGQLACIAGAPETVADFQPSHRTFTVHKMMLSGAYLSGDPRAERDLALMADEFMARLATGEIDPMISKRIPLAEVPRELTRLSERHVRGKIVVAMEQ</sequence>
<dbReference type="InterPro" id="IPR013154">
    <property type="entry name" value="ADH-like_N"/>
</dbReference>
<evidence type="ECO:0000256" key="4">
    <source>
        <dbReference type="ARBA" id="ARBA00022857"/>
    </source>
</evidence>
<dbReference type="CDD" id="cd08271">
    <property type="entry name" value="MDR5"/>
    <property type="match status" value="1"/>
</dbReference>
<dbReference type="Gene3D" id="3.40.50.720">
    <property type="entry name" value="NAD(P)-binding Rossmann-like Domain"/>
    <property type="match status" value="1"/>
</dbReference>
<evidence type="ECO:0000313" key="8">
    <source>
        <dbReference type="EMBL" id="QHW34006.1"/>
    </source>
</evidence>
<dbReference type="InterPro" id="IPR036291">
    <property type="entry name" value="NAD(P)-bd_dom_sf"/>
</dbReference>
<gene>
    <name evidence="8" type="ORF">GZH47_26585</name>
</gene>
<dbReference type="Proteomes" id="UP000479114">
    <property type="component" value="Chromosome"/>
</dbReference>
<dbReference type="GO" id="GO:0008270">
    <property type="term" value="F:zinc ion binding"/>
    <property type="evidence" value="ECO:0007669"/>
    <property type="project" value="InterPro"/>
</dbReference>
<reference evidence="8 9" key="1">
    <citation type="submission" date="2020-02" db="EMBL/GenBank/DDBJ databases">
        <title>Paenibacillus sp. nov., isolated from rhizosphere soil of tomato.</title>
        <authorList>
            <person name="Weon H.-Y."/>
            <person name="Lee S.A."/>
        </authorList>
    </citation>
    <scope>NUCLEOTIDE SEQUENCE [LARGE SCALE GENOMIC DNA]</scope>
    <source>
        <strain evidence="8 9">14171R-81</strain>
    </source>
</reference>